<keyword evidence="5" id="KW-0931">ER-Golgi transport</keyword>
<evidence type="ECO:0000256" key="3">
    <source>
        <dbReference type="ARBA" id="ARBA00022989"/>
    </source>
</evidence>
<dbReference type="InterPro" id="IPR040463">
    <property type="entry name" value="BAP29/BAP31_N"/>
</dbReference>
<proteinExistence type="inferred from homology"/>
<dbReference type="GO" id="GO:0070973">
    <property type="term" value="P:protein localization to endoplasmic reticulum exit site"/>
    <property type="evidence" value="ECO:0007669"/>
    <property type="project" value="UniProtKB-UniRule"/>
</dbReference>
<dbReference type="Proteomes" id="UP001211065">
    <property type="component" value="Unassembled WGS sequence"/>
</dbReference>
<keyword evidence="9" id="KW-1185">Reference proteome</keyword>
<dbReference type="AlphaFoldDB" id="A0AAD5Y323"/>
<gene>
    <name evidence="8" type="ORF">HK099_004176</name>
</gene>
<dbReference type="InterPro" id="IPR008417">
    <property type="entry name" value="BAP29/BAP31"/>
</dbReference>
<feature type="transmembrane region" description="Helical" evidence="5">
    <location>
        <begin position="100"/>
        <end position="121"/>
    </location>
</feature>
<evidence type="ECO:0000256" key="5">
    <source>
        <dbReference type="RuleBase" id="RU367026"/>
    </source>
</evidence>
<keyword evidence="5" id="KW-0653">Protein transport</keyword>
<dbReference type="Pfam" id="PF05529">
    <property type="entry name" value="Bap31"/>
    <property type="match status" value="1"/>
</dbReference>
<dbReference type="GO" id="GO:0006886">
    <property type="term" value="P:intracellular protein transport"/>
    <property type="evidence" value="ECO:0007669"/>
    <property type="project" value="UniProtKB-UniRule"/>
</dbReference>
<keyword evidence="4 5" id="KW-0472">Membrane</keyword>
<dbReference type="EMBL" id="JADGJW010000029">
    <property type="protein sequence ID" value="KAJ3226758.1"/>
    <property type="molecule type" value="Genomic_DNA"/>
</dbReference>
<keyword evidence="2 5" id="KW-0812">Transmembrane</keyword>
<accession>A0AAD5Y323</accession>
<name>A0AAD5Y323_9FUNG</name>
<protein>
    <recommendedName>
        <fullName evidence="5">Endoplasmic reticulum transmembrane protein</fullName>
    </recommendedName>
</protein>
<evidence type="ECO:0000256" key="2">
    <source>
        <dbReference type="ARBA" id="ARBA00022692"/>
    </source>
</evidence>
<keyword evidence="5" id="KW-0256">Endoplasmic reticulum</keyword>
<evidence type="ECO:0000259" key="7">
    <source>
        <dbReference type="Pfam" id="PF05529"/>
    </source>
</evidence>
<dbReference type="GO" id="GO:0005789">
    <property type="term" value="C:endoplasmic reticulum membrane"/>
    <property type="evidence" value="ECO:0007669"/>
    <property type="project" value="UniProtKB-SubCell"/>
</dbReference>
<sequence length="213" mass="24779">MSLHYEIVFYLLAFEALIFVVLLAPFPLKIRKIVLNFFSKSKIIFQIKKGLSVGLVFVALLFADSLNKMLAAQKEHERSTSGGAGDTFLHAKMFYAQRNMYLTGSVLFLSLILNRFHTLILELMKNEEKSEVLKQQAAQQSKEYMKLLDKEKDYEKEIAELKKGKEEWEASLKTSEQREKQHQQTVTSFMELTDRYCELEKKYEMKVGDKKGN</sequence>
<evidence type="ECO:0000256" key="6">
    <source>
        <dbReference type="SAM" id="Coils"/>
    </source>
</evidence>
<reference evidence="8" key="1">
    <citation type="submission" date="2020-05" db="EMBL/GenBank/DDBJ databases">
        <title>Phylogenomic resolution of chytrid fungi.</title>
        <authorList>
            <person name="Stajich J.E."/>
            <person name="Amses K."/>
            <person name="Simmons R."/>
            <person name="Seto K."/>
            <person name="Myers J."/>
            <person name="Bonds A."/>
            <person name="Quandt C.A."/>
            <person name="Barry K."/>
            <person name="Liu P."/>
            <person name="Grigoriev I."/>
            <person name="Longcore J.E."/>
            <person name="James T.Y."/>
        </authorList>
    </citation>
    <scope>NUCLEOTIDE SEQUENCE</scope>
    <source>
        <strain evidence="8">JEL0476</strain>
    </source>
</reference>
<feature type="transmembrane region" description="Helical" evidence="5">
    <location>
        <begin position="49"/>
        <end position="66"/>
    </location>
</feature>
<dbReference type="GO" id="GO:0006888">
    <property type="term" value="P:endoplasmic reticulum to Golgi vesicle-mediated transport"/>
    <property type="evidence" value="ECO:0007669"/>
    <property type="project" value="UniProtKB-UniRule"/>
</dbReference>
<organism evidence="8 9">
    <name type="scientific">Clydaea vesicula</name>
    <dbReference type="NCBI Taxonomy" id="447962"/>
    <lineage>
        <taxon>Eukaryota</taxon>
        <taxon>Fungi</taxon>
        <taxon>Fungi incertae sedis</taxon>
        <taxon>Chytridiomycota</taxon>
        <taxon>Chytridiomycota incertae sedis</taxon>
        <taxon>Chytridiomycetes</taxon>
        <taxon>Lobulomycetales</taxon>
        <taxon>Lobulomycetaceae</taxon>
        <taxon>Clydaea</taxon>
    </lineage>
</organism>
<comment type="similarity">
    <text evidence="5">Belongs to the BCAP29/BCAP31 family.</text>
</comment>
<evidence type="ECO:0000313" key="9">
    <source>
        <dbReference type="Proteomes" id="UP001211065"/>
    </source>
</evidence>
<keyword evidence="6" id="KW-0175">Coiled coil</keyword>
<evidence type="ECO:0000256" key="1">
    <source>
        <dbReference type="ARBA" id="ARBA00004141"/>
    </source>
</evidence>
<dbReference type="PANTHER" id="PTHR12701">
    <property type="entry name" value="BCR-ASSOCIATED PROTEIN, BAP"/>
    <property type="match status" value="1"/>
</dbReference>
<evidence type="ECO:0000313" key="8">
    <source>
        <dbReference type="EMBL" id="KAJ3226758.1"/>
    </source>
</evidence>
<keyword evidence="5" id="KW-0813">Transport</keyword>
<evidence type="ECO:0000256" key="4">
    <source>
        <dbReference type="ARBA" id="ARBA00023136"/>
    </source>
</evidence>
<dbReference type="PANTHER" id="PTHR12701:SF20">
    <property type="entry name" value="ENDOPLASMIC RETICULUM TRANSMEMBRANE PROTEIN"/>
    <property type="match status" value="1"/>
</dbReference>
<keyword evidence="3 5" id="KW-1133">Transmembrane helix</keyword>
<feature type="transmembrane region" description="Helical" evidence="5">
    <location>
        <begin position="7"/>
        <end position="28"/>
    </location>
</feature>
<feature type="domain" description="BAP29/BAP31 transmembrane" evidence="7">
    <location>
        <begin position="1"/>
        <end position="131"/>
    </location>
</feature>
<comment type="caution">
    <text evidence="8">The sequence shown here is derived from an EMBL/GenBank/DDBJ whole genome shotgun (WGS) entry which is preliminary data.</text>
</comment>
<comment type="function">
    <text evidence="5">May play a role in anterograde transport of membrane proteins from the endoplasmic reticulum to the Golgi.</text>
</comment>
<comment type="subcellular location">
    <subcellularLocation>
        <location evidence="5">Endoplasmic reticulum membrane</location>
        <topology evidence="5">Multi-pass membrane protein</topology>
    </subcellularLocation>
    <subcellularLocation>
        <location evidence="1">Membrane</location>
        <topology evidence="1">Multi-pass membrane protein</topology>
    </subcellularLocation>
</comment>
<feature type="coiled-coil region" evidence="6">
    <location>
        <begin position="123"/>
        <end position="185"/>
    </location>
</feature>